<protein>
    <submittedName>
        <fullName evidence="1">Uncharacterized protein</fullName>
    </submittedName>
</protein>
<proteinExistence type="predicted"/>
<dbReference type="EMBL" id="CM042011">
    <property type="protein sequence ID" value="KAI3764424.1"/>
    <property type="molecule type" value="Genomic_DNA"/>
</dbReference>
<gene>
    <name evidence="1" type="ORF">L2E82_14432</name>
</gene>
<reference evidence="1 2" key="2">
    <citation type="journal article" date="2022" name="Mol. Ecol. Resour.">
        <title>The genomes of chicory, endive, great burdock and yacon provide insights into Asteraceae paleo-polyploidization history and plant inulin production.</title>
        <authorList>
            <person name="Fan W."/>
            <person name="Wang S."/>
            <person name="Wang H."/>
            <person name="Wang A."/>
            <person name="Jiang F."/>
            <person name="Liu H."/>
            <person name="Zhao H."/>
            <person name="Xu D."/>
            <person name="Zhang Y."/>
        </authorList>
    </citation>
    <scope>NUCLEOTIDE SEQUENCE [LARGE SCALE GENOMIC DNA]</scope>
    <source>
        <strain evidence="2">cv. Punajuju</strain>
        <tissue evidence="1">Leaves</tissue>
    </source>
</reference>
<name>A0ACB9EZF4_CICIN</name>
<sequence>MGKNICFRGCVGAERLYMCSCFIKSCILYWFLNIFSLNDRQLYWIFFSSLLELDRNLGDYCCFLEVEGLNMVVCIFYGSGLVSLKLLEIYKL</sequence>
<keyword evidence="2" id="KW-1185">Reference proteome</keyword>
<organism evidence="1 2">
    <name type="scientific">Cichorium intybus</name>
    <name type="common">Chicory</name>
    <dbReference type="NCBI Taxonomy" id="13427"/>
    <lineage>
        <taxon>Eukaryota</taxon>
        <taxon>Viridiplantae</taxon>
        <taxon>Streptophyta</taxon>
        <taxon>Embryophyta</taxon>
        <taxon>Tracheophyta</taxon>
        <taxon>Spermatophyta</taxon>
        <taxon>Magnoliopsida</taxon>
        <taxon>eudicotyledons</taxon>
        <taxon>Gunneridae</taxon>
        <taxon>Pentapetalae</taxon>
        <taxon>asterids</taxon>
        <taxon>campanulids</taxon>
        <taxon>Asterales</taxon>
        <taxon>Asteraceae</taxon>
        <taxon>Cichorioideae</taxon>
        <taxon>Cichorieae</taxon>
        <taxon>Cichoriinae</taxon>
        <taxon>Cichorium</taxon>
    </lineage>
</organism>
<evidence type="ECO:0000313" key="1">
    <source>
        <dbReference type="EMBL" id="KAI3764424.1"/>
    </source>
</evidence>
<comment type="caution">
    <text evidence="1">The sequence shown here is derived from an EMBL/GenBank/DDBJ whole genome shotgun (WGS) entry which is preliminary data.</text>
</comment>
<reference evidence="2" key="1">
    <citation type="journal article" date="2022" name="Mol. Ecol. Resour.">
        <title>The genomes of chicory, endive, great burdock and yacon provide insights into Asteraceae palaeo-polyploidization history and plant inulin production.</title>
        <authorList>
            <person name="Fan W."/>
            <person name="Wang S."/>
            <person name="Wang H."/>
            <person name="Wang A."/>
            <person name="Jiang F."/>
            <person name="Liu H."/>
            <person name="Zhao H."/>
            <person name="Xu D."/>
            <person name="Zhang Y."/>
        </authorList>
    </citation>
    <scope>NUCLEOTIDE SEQUENCE [LARGE SCALE GENOMIC DNA]</scope>
    <source>
        <strain evidence="2">cv. Punajuju</strain>
    </source>
</reference>
<dbReference type="Proteomes" id="UP001055811">
    <property type="component" value="Linkage Group LG03"/>
</dbReference>
<evidence type="ECO:0000313" key="2">
    <source>
        <dbReference type="Proteomes" id="UP001055811"/>
    </source>
</evidence>
<accession>A0ACB9EZF4</accession>